<dbReference type="InterPro" id="IPR001544">
    <property type="entry name" value="Aminotrans_IV"/>
</dbReference>
<organism evidence="12 13">
    <name type="scientific">Candidatus Polarisedimenticola svalbardensis</name>
    <dbReference type="NCBI Taxonomy" id="2886004"/>
    <lineage>
        <taxon>Bacteria</taxon>
        <taxon>Pseudomonadati</taxon>
        <taxon>Acidobacteriota</taxon>
        <taxon>Candidatus Polarisedimenticolia</taxon>
        <taxon>Candidatus Polarisedimenticolales</taxon>
        <taxon>Candidatus Polarisedimenticolaceae</taxon>
        <taxon>Candidatus Polarisedimenticola</taxon>
    </lineage>
</organism>
<dbReference type="AlphaFoldDB" id="A0A8J6XZK0"/>
<name>A0A8J6XZK0_9BACT</name>
<comment type="pathway">
    <text evidence="3">Amino-acid biosynthesis; L-valine biosynthesis; L-valine from pyruvate: step 4/4.</text>
</comment>
<reference evidence="12 13" key="1">
    <citation type="submission" date="2020-08" db="EMBL/GenBank/DDBJ databases">
        <title>Acidobacteriota in marine sediments use diverse sulfur dissimilation pathways.</title>
        <authorList>
            <person name="Wasmund K."/>
        </authorList>
    </citation>
    <scope>NUCLEOTIDE SEQUENCE [LARGE SCALE GENOMIC DNA]</scope>
    <source>
        <strain evidence="12">MAG AM4</strain>
    </source>
</reference>
<dbReference type="FunFam" id="3.20.10.10:FF:000002">
    <property type="entry name" value="D-alanine aminotransferase"/>
    <property type="match status" value="1"/>
</dbReference>
<dbReference type="SUPFAM" id="SSF56752">
    <property type="entry name" value="D-aminoacid aminotransferase-like PLP-dependent enzymes"/>
    <property type="match status" value="1"/>
</dbReference>
<gene>
    <name evidence="12" type="ORF">IFK94_06360</name>
</gene>
<evidence type="ECO:0000256" key="5">
    <source>
        <dbReference type="ARBA" id="ARBA00009320"/>
    </source>
</evidence>
<dbReference type="Gene3D" id="3.20.10.10">
    <property type="entry name" value="D-amino Acid Aminotransferase, subunit A, domain 2"/>
    <property type="match status" value="1"/>
</dbReference>
<dbReference type="InterPro" id="IPR036038">
    <property type="entry name" value="Aminotransferase-like"/>
</dbReference>
<evidence type="ECO:0000256" key="1">
    <source>
        <dbReference type="ARBA" id="ARBA00001933"/>
    </source>
</evidence>
<evidence type="ECO:0000256" key="4">
    <source>
        <dbReference type="ARBA" id="ARBA00005072"/>
    </source>
</evidence>
<dbReference type="InterPro" id="IPR043132">
    <property type="entry name" value="BCAT-like_C"/>
</dbReference>
<comment type="cofactor">
    <cofactor evidence="1">
        <name>pyridoxal 5'-phosphate</name>
        <dbReference type="ChEBI" id="CHEBI:597326"/>
    </cofactor>
</comment>
<comment type="pathway">
    <text evidence="4">Amino-acid biosynthesis; L-leucine biosynthesis; L-leucine from 3-methyl-2-oxobutanoate: step 4/4.</text>
</comment>
<dbReference type="CDD" id="cd00449">
    <property type="entry name" value="PLPDE_IV"/>
    <property type="match status" value="1"/>
</dbReference>
<dbReference type="PANTHER" id="PTHR42743">
    <property type="entry name" value="AMINO-ACID AMINOTRANSFERASE"/>
    <property type="match status" value="1"/>
</dbReference>
<dbReference type="GO" id="GO:0004084">
    <property type="term" value="F:branched-chain-amino-acid transaminase activity"/>
    <property type="evidence" value="ECO:0007669"/>
    <property type="project" value="UniProtKB-EC"/>
</dbReference>
<keyword evidence="7" id="KW-0663">Pyridoxal phosphate</keyword>
<feature type="region of interest" description="Disordered" evidence="11">
    <location>
        <begin position="272"/>
        <end position="292"/>
    </location>
</feature>
<evidence type="ECO:0000256" key="10">
    <source>
        <dbReference type="ARBA" id="ARBA00049229"/>
    </source>
</evidence>
<dbReference type="Pfam" id="PF01063">
    <property type="entry name" value="Aminotran_4"/>
    <property type="match status" value="1"/>
</dbReference>
<evidence type="ECO:0000313" key="12">
    <source>
        <dbReference type="EMBL" id="MBD3867727.1"/>
    </source>
</evidence>
<keyword evidence="12" id="KW-0808">Transferase</keyword>
<evidence type="ECO:0000313" key="13">
    <source>
        <dbReference type="Proteomes" id="UP000648239"/>
    </source>
</evidence>
<dbReference type="EMBL" id="JACXWD010000015">
    <property type="protein sequence ID" value="MBD3867727.1"/>
    <property type="molecule type" value="Genomic_DNA"/>
</dbReference>
<evidence type="ECO:0000256" key="8">
    <source>
        <dbReference type="ARBA" id="ARBA00048212"/>
    </source>
</evidence>
<evidence type="ECO:0000256" key="9">
    <source>
        <dbReference type="ARBA" id="ARBA00048798"/>
    </source>
</evidence>
<sequence length="292" mass="31324">MRVPGKGSVVWINGQVVPRSEATLPLSDPAVQAGLGLFETMGVRQGRVMDLPGHLQRLRRAAVVMSVDLPTDRDLVRALAPVVASLPEVSWVKILASRSGLLAVFGAGMEPSEEGRPSSAILLNWRLSHLGPIAGIKTLNYAPFILGTEQARAEGADEGIWLNTRGHVGEGCSSNLVVVQKGKLFTASPGDGVLPGIVRDLALRAARELGLTVHEGKVRQKRLEQADEAFLTSSLRSVRPLIRFRARPVGNGRPGPVTMRIARKVEGMRTYTDPARWDTDPEGVPAAGGTYV</sequence>
<protein>
    <recommendedName>
        <fullName evidence="6">branched-chain-amino-acid transaminase</fullName>
        <ecNumber evidence="6">2.6.1.42</ecNumber>
    </recommendedName>
</protein>
<proteinExistence type="inferred from homology"/>
<evidence type="ECO:0000256" key="2">
    <source>
        <dbReference type="ARBA" id="ARBA00004824"/>
    </source>
</evidence>
<comment type="similarity">
    <text evidence="5">Belongs to the class-IV pyridoxal-phosphate-dependent aminotransferase family.</text>
</comment>
<comment type="caution">
    <text evidence="12">The sequence shown here is derived from an EMBL/GenBank/DDBJ whole genome shotgun (WGS) entry which is preliminary data.</text>
</comment>
<dbReference type="PANTHER" id="PTHR42743:SF11">
    <property type="entry name" value="AMINODEOXYCHORISMATE LYASE"/>
    <property type="match status" value="1"/>
</dbReference>
<evidence type="ECO:0000256" key="11">
    <source>
        <dbReference type="SAM" id="MobiDB-lite"/>
    </source>
</evidence>
<comment type="catalytic activity">
    <reaction evidence="9">
        <text>L-isoleucine + 2-oxoglutarate = (S)-3-methyl-2-oxopentanoate + L-glutamate</text>
        <dbReference type="Rhea" id="RHEA:24801"/>
        <dbReference type="ChEBI" id="CHEBI:16810"/>
        <dbReference type="ChEBI" id="CHEBI:29985"/>
        <dbReference type="ChEBI" id="CHEBI:35146"/>
        <dbReference type="ChEBI" id="CHEBI:58045"/>
        <dbReference type="EC" id="2.6.1.42"/>
    </reaction>
</comment>
<comment type="catalytic activity">
    <reaction evidence="8">
        <text>L-valine + 2-oxoglutarate = 3-methyl-2-oxobutanoate + L-glutamate</text>
        <dbReference type="Rhea" id="RHEA:24813"/>
        <dbReference type="ChEBI" id="CHEBI:11851"/>
        <dbReference type="ChEBI" id="CHEBI:16810"/>
        <dbReference type="ChEBI" id="CHEBI:29985"/>
        <dbReference type="ChEBI" id="CHEBI:57762"/>
        <dbReference type="EC" id="2.6.1.42"/>
    </reaction>
</comment>
<evidence type="ECO:0000256" key="6">
    <source>
        <dbReference type="ARBA" id="ARBA00013053"/>
    </source>
</evidence>
<evidence type="ECO:0000256" key="3">
    <source>
        <dbReference type="ARBA" id="ARBA00004931"/>
    </source>
</evidence>
<dbReference type="InterPro" id="IPR043131">
    <property type="entry name" value="BCAT-like_N"/>
</dbReference>
<dbReference type="Gene3D" id="3.30.470.10">
    <property type="match status" value="1"/>
</dbReference>
<dbReference type="GO" id="GO:0008652">
    <property type="term" value="P:amino acid biosynthetic process"/>
    <property type="evidence" value="ECO:0007669"/>
    <property type="project" value="UniProtKB-ARBA"/>
</dbReference>
<keyword evidence="12" id="KW-0032">Aminotransferase</keyword>
<dbReference type="InterPro" id="IPR050571">
    <property type="entry name" value="Class-IV_PLP-Dep_Aminotrnsfr"/>
</dbReference>
<comment type="catalytic activity">
    <reaction evidence="10">
        <text>L-leucine + 2-oxoglutarate = 4-methyl-2-oxopentanoate + L-glutamate</text>
        <dbReference type="Rhea" id="RHEA:18321"/>
        <dbReference type="ChEBI" id="CHEBI:16810"/>
        <dbReference type="ChEBI" id="CHEBI:17865"/>
        <dbReference type="ChEBI" id="CHEBI:29985"/>
        <dbReference type="ChEBI" id="CHEBI:57427"/>
        <dbReference type="EC" id="2.6.1.42"/>
    </reaction>
</comment>
<dbReference type="Proteomes" id="UP000648239">
    <property type="component" value="Unassembled WGS sequence"/>
</dbReference>
<comment type="pathway">
    <text evidence="2">Amino-acid biosynthesis; L-isoleucine biosynthesis; L-isoleucine from 2-oxobutanoate: step 4/4.</text>
</comment>
<dbReference type="GO" id="GO:0046394">
    <property type="term" value="P:carboxylic acid biosynthetic process"/>
    <property type="evidence" value="ECO:0007669"/>
    <property type="project" value="UniProtKB-ARBA"/>
</dbReference>
<accession>A0A8J6XZK0</accession>
<dbReference type="EC" id="2.6.1.42" evidence="6"/>
<evidence type="ECO:0000256" key="7">
    <source>
        <dbReference type="ARBA" id="ARBA00022898"/>
    </source>
</evidence>